<dbReference type="PANTHER" id="PTHR42810">
    <property type="entry name" value="PURINE PERMEASE C1399.01C-RELATED"/>
    <property type="match status" value="1"/>
</dbReference>
<reference evidence="9" key="1">
    <citation type="submission" date="2021-01" db="EMBL/GenBank/DDBJ databases">
        <authorList>
            <person name="Corre E."/>
            <person name="Pelletier E."/>
            <person name="Niang G."/>
            <person name="Scheremetjew M."/>
            <person name="Finn R."/>
            <person name="Kale V."/>
            <person name="Holt S."/>
            <person name="Cochrane G."/>
            <person name="Meng A."/>
            <person name="Brown T."/>
            <person name="Cohen L."/>
        </authorList>
    </citation>
    <scope>NUCLEOTIDE SEQUENCE</scope>
    <source>
        <strain evidence="9">RCC1130</strain>
    </source>
</reference>
<organism evidence="9">
    <name type="scientific">Calcidiscus leptoporus</name>
    <dbReference type="NCBI Taxonomy" id="127549"/>
    <lineage>
        <taxon>Eukaryota</taxon>
        <taxon>Haptista</taxon>
        <taxon>Haptophyta</taxon>
        <taxon>Prymnesiophyceae</taxon>
        <taxon>Coccolithales</taxon>
        <taxon>Calcidiscaceae</taxon>
        <taxon>Calcidiscus</taxon>
    </lineage>
</organism>
<feature type="compositionally biased region" description="Low complexity" evidence="7">
    <location>
        <begin position="8"/>
        <end position="21"/>
    </location>
</feature>
<dbReference type="PANTHER" id="PTHR42810:SF2">
    <property type="entry name" value="PURINE PERMEASE C1399.01C-RELATED"/>
    <property type="match status" value="1"/>
</dbReference>
<evidence type="ECO:0000256" key="8">
    <source>
        <dbReference type="SAM" id="Phobius"/>
    </source>
</evidence>
<evidence type="ECO:0000256" key="3">
    <source>
        <dbReference type="ARBA" id="ARBA00022448"/>
    </source>
</evidence>
<sequence>MSAEISDSKPTSEPTSAPPASVSIASAADKMNGCDVCAVKCWTKEGCLGSYDWRFLCTPQAPCLKKVDPPMYMGKDEKLPLTLSLSFGLQHMLAMCVGIATSGGMLYANEACWTFRYDSQMCEAQSFLVSCSWLASGLLTIIQVFRMKIRGTPYSIGTGLLSVMGTSFTFLPLGTTMVAAYIENAISMGDKRCIPDQPYKDTDQLVTDCRGVGVEAYGKFLGTAMVASLFEVCVGVLFSYKWVRTKLFPPVVVGMAVLMIGGALISSGVKYFGGGVFCAQNMLSRSASFGSPQICNESGEVMLVYGAAQYWGLGLSVVLMGIFIQMLGSPYLKSTFLFWSMMFGVVVSAIVTYTDDDGEKLVYWTSTRIDNAPVITFFWTEVAFVPGFAIEYFLPLLICSFITTAETIGDVKMTAKFSKITDEAEIIARQQGGVLADGINSIIACLCGSPPNTTFSQNNGIIALTKCASRSAGFAAAGWLIFIGLFGKIGAAMASIPMPIVGGVILQCFTMVFVAGMQILGPLLKVRRNSFIVMVALAFGLGVAMEPQLVSAAGSSSFFGKNLDHNYGLWPRYMVCDEFPTVSQVVTPESCAVGNGKVEIPQKDCSSIGGNYTAAVMEDVEVKDCANKNGKCCKKYNMAADSARTALLLILKTPYGFAVIIALVLNLILPCENEDDEEDGEDEVKPKEVEA</sequence>
<evidence type="ECO:0000256" key="6">
    <source>
        <dbReference type="ARBA" id="ARBA00023136"/>
    </source>
</evidence>
<evidence type="ECO:0000256" key="2">
    <source>
        <dbReference type="ARBA" id="ARBA00008821"/>
    </source>
</evidence>
<proteinExistence type="inferred from homology"/>
<dbReference type="Pfam" id="PF00860">
    <property type="entry name" value="Xan_ur_permease"/>
    <property type="match status" value="1"/>
</dbReference>
<evidence type="ECO:0000256" key="5">
    <source>
        <dbReference type="ARBA" id="ARBA00022989"/>
    </source>
</evidence>
<dbReference type="InterPro" id="IPR006043">
    <property type="entry name" value="NCS2"/>
</dbReference>
<accession>A0A7S0JG66</accession>
<feature type="transmembrane region" description="Helical" evidence="8">
    <location>
        <begin position="157"/>
        <end position="182"/>
    </location>
</feature>
<keyword evidence="3" id="KW-0813">Transport</keyword>
<feature type="transmembrane region" description="Helical" evidence="8">
    <location>
        <begin position="646"/>
        <end position="669"/>
    </location>
</feature>
<evidence type="ECO:0000256" key="1">
    <source>
        <dbReference type="ARBA" id="ARBA00004141"/>
    </source>
</evidence>
<keyword evidence="5 8" id="KW-1133">Transmembrane helix</keyword>
<feature type="transmembrane region" description="Helical" evidence="8">
    <location>
        <begin position="127"/>
        <end position="145"/>
    </location>
</feature>
<name>A0A7S0JG66_9EUKA</name>
<feature type="transmembrane region" description="Helical" evidence="8">
    <location>
        <begin position="531"/>
        <end position="550"/>
    </location>
</feature>
<feature type="transmembrane region" description="Helical" evidence="8">
    <location>
        <begin position="472"/>
        <end position="494"/>
    </location>
</feature>
<keyword evidence="6 8" id="KW-0472">Membrane</keyword>
<feature type="region of interest" description="Disordered" evidence="7">
    <location>
        <begin position="1"/>
        <end position="21"/>
    </location>
</feature>
<feature type="transmembrane region" description="Helical" evidence="8">
    <location>
        <begin position="247"/>
        <end position="265"/>
    </location>
</feature>
<feature type="transmembrane region" description="Helical" evidence="8">
    <location>
        <begin position="302"/>
        <end position="324"/>
    </location>
</feature>
<dbReference type="GO" id="GO:0005886">
    <property type="term" value="C:plasma membrane"/>
    <property type="evidence" value="ECO:0007669"/>
    <property type="project" value="TreeGrafter"/>
</dbReference>
<dbReference type="AlphaFoldDB" id="A0A7S0JG66"/>
<feature type="transmembrane region" description="Helical" evidence="8">
    <location>
        <begin position="500"/>
        <end position="524"/>
    </location>
</feature>
<dbReference type="GO" id="GO:0042907">
    <property type="term" value="F:xanthine transmembrane transporter activity"/>
    <property type="evidence" value="ECO:0007669"/>
    <property type="project" value="TreeGrafter"/>
</dbReference>
<feature type="transmembrane region" description="Helical" evidence="8">
    <location>
        <begin position="374"/>
        <end position="394"/>
    </location>
</feature>
<comment type="similarity">
    <text evidence="2">Belongs to the nucleobase:cation symporter-2 (NCS2) (TC 2.A.40) family.</text>
</comment>
<dbReference type="EMBL" id="HBER01049446">
    <property type="protein sequence ID" value="CAD8549534.1"/>
    <property type="molecule type" value="Transcribed_RNA"/>
</dbReference>
<evidence type="ECO:0000313" key="9">
    <source>
        <dbReference type="EMBL" id="CAD8549534.1"/>
    </source>
</evidence>
<protein>
    <submittedName>
        <fullName evidence="9">Uncharacterized protein</fullName>
    </submittedName>
</protein>
<gene>
    <name evidence="9" type="ORF">CLEP1334_LOCUS24824</name>
</gene>
<feature type="transmembrane region" description="Helical" evidence="8">
    <location>
        <begin position="336"/>
        <end position="354"/>
    </location>
</feature>
<evidence type="ECO:0000256" key="4">
    <source>
        <dbReference type="ARBA" id="ARBA00022692"/>
    </source>
</evidence>
<comment type="subcellular location">
    <subcellularLocation>
        <location evidence="1">Membrane</location>
        <topology evidence="1">Multi-pass membrane protein</topology>
    </subcellularLocation>
</comment>
<feature type="transmembrane region" description="Helical" evidence="8">
    <location>
        <begin position="81"/>
        <end position="107"/>
    </location>
</feature>
<evidence type="ECO:0000256" key="7">
    <source>
        <dbReference type="SAM" id="MobiDB-lite"/>
    </source>
</evidence>
<keyword evidence="4 8" id="KW-0812">Transmembrane</keyword>